<keyword evidence="9" id="KW-1185">Reference proteome</keyword>
<keyword evidence="3 6" id="KW-0812">Transmembrane</keyword>
<evidence type="ECO:0000256" key="4">
    <source>
        <dbReference type="ARBA" id="ARBA00022989"/>
    </source>
</evidence>
<feature type="transmembrane region" description="Helical" evidence="6">
    <location>
        <begin position="210"/>
        <end position="232"/>
    </location>
</feature>
<evidence type="ECO:0000256" key="6">
    <source>
        <dbReference type="SAM" id="Phobius"/>
    </source>
</evidence>
<dbReference type="EMBL" id="JBCDNA010000001">
    <property type="protein sequence ID" value="MEL4455177.1"/>
    <property type="molecule type" value="Genomic_DNA"/>
</dbReference>
<dbReference type="Pfam" id="PF00892">
    <property type="entry name" value="EamA"/>
    <property type="match status" value="2"/>
</dbReference>
<protein>
    <submittedName>
        <fullName evidence="8">EamA family transporter</fullName>
    </submittedName>
</protein>
<evidence type="ECO:0000313" key="8">
    <source>
        <dbReference type="EMBL" id="MEL4455177.1"/>
    </source>
</evidence>
<feature type="transmembrane region" description="Helical" evidence="6">
    <location>
        <begin position="143"/>
        <end position="164"/>
    </location>
</feature>
<comment type="subcellular location">
    <subcellularLocation>
        <location evidence="1">Cell membrane</location>
        <topology evidence="1">Multi-pass membrane protein</topology>
    </subcellularLocation>
</comment>
<dbReference type="InterPro" id="IPR000620">
    <property type="entry name" value="EamA_dom"/>
</dbReference>
<accession>A0ABU9KYA9</accession>
<dbReference type="PANTHER" id="PTHR32322:SF18">
    <property type="entry name" value="S-ADENOSYLMETHIONINE_S-ADENOSYLHOMOCYSTEINE TRANSPORTER"/>
    <property type="match status" value="1"/>
</dbReference>
<dbReference type="RefSeq" id="WP_342158962.1">
    <property type="nucleotide sequence ID" value="NZ_JBCDNA010000001.1"/>
</dbReference>
<keyword evidence="4 6" id="KW-1133">Transmembrane helix</keyword>
<dbReference type="SUPFAM" id="SSF103481">
    <property type="entry name" value="Multidrug resistance efflux transporter EmrE"/>
    <property type="match status" value="2"/>
</dbReference>
<keyword evidence="2" id="KW-1003">Cell membrane</keyword>
<evidence type="ECO:0000256" key="5">
    <source>
        <dbReference type="ARBA" id="ARBA00023136"/>
    </source>
</evidence>
<feature type="domain" description="EamA" evidence="7">
    <location>
        <begin position="16"/>
        <end position="137"/>
    </location>
</feature>
<organism evidence="8 9">
    <name type="scientific">Lutimonas vermicola</name>
    <dbReference type="NCBI Taxonomy" id="414288"/>
    <lineage>
        <taxon>Bacteria</taxon>
        <taxon>Pseudomonadati</taxon>
        <taxon>Bacteroidota</taxon>
        <taxon>Flavobacteriia</taxon>
        <taxon>Flavobacteriales</taxon>
        <taxon>Flavobacteriaceae</taxon>
        <taxon>Lutimonas</taxon>
    </lineage>
</organism>
<dbReference type="InterPro" id="IPR037185">
    <property type="entry name" value="EmrE-like"/>
</dbReference>
<feature type="transmembrane region" description="Helical" evidence="6">
    <location>
        <begin position="176"/>
        <end position="195"/>
    </location>
</feature>
<evidence type="ECO:0000256" key="2">
    <source>
        <dbReference type="ARBA" id="ARBA00022475"/>
    </source>
</evidence>
<evidence type="ECO:0000313" key="9">
    <source>
        <dbReference type="Proteomes" id="UP001474120"/>
    </source>
</evidence>
<feature type="transmembrane region" description="Helical" evidence="6">
    <location>
        <begin position="265"/>
        <end position="286"/>
    </location>
</feature>
<name>A0ABU9KYA9_9FLAO</name>
<proteinExistence type="predicted"/>
<reference evidence="8 9" key="1">
    <citation type="submission" date="2024-04" db="EMBL/GenBank/DDBJ databases">
        <title>whole genome sequencing of Lutimonas vermicola strain IMCC1616.</title>
        <authorList>
            <person name="Bae S.S."/>
        </authorList>
    </citation>
    <scope>NUCLEOTIDE SEQUENCE [LARGE SCALE GENOMIC DNA]</scope>
    <source>
        <strain evidence="8 9">IMCC1616</strain>
    </source>
</reference>
<feature type="transmembrane region" description="Helical" evidence="6">
    <location>
        <begin position="92"/>
        <end position="113"/>
    </location>
</feature>
<feature type="transmembrane region" description="Helical" evidence="6">
    <location>
        <begin position="239"/>
        <end position="259"/>
    </location>
</feature>
<evidence type="ECO:0000259" key="7">
    <source>
        <dbReference type="Pfam" id="PF00892"/>
    </source>
</evidence>
<evidence type="ECO:0000256" key="1">
    <source>
        <dbReference type="ARBA" id="ARBA00004651"/>
    </source>
</evidence>
<feature type="transmembrane region" description="Helical" evidence="6">
    <location>
        <begin position="12"/>
        <end position="31"/>
    </location>
</feature>
<feature type="domain" description="EamA" evidence="7">
    <location>
        <begin position="146"/>
        <end position="283"/>
    </location>
</feature>
<sequence length="294" mass="33354">MPTNRLRNQVHLHFIVFIWGFTAILGALISIDAIPLVWFRVFLASGALFIFLKVRHVPFDEHWGDLLKLLFGGILVALHWVTFFYAIKISTISTTLITLSSSAFFVVILKPFFGKKKFELYELLLAILAVLGFVIIFRSEKVYTEGILVALLSAVFVSLFSLYNSKLIKTYSGSKISFYELFFAGLFLSVVLLVTNEFSLEFFQLKRSDWLYLLILSTICTAYPFVVATNLLKKMSPFTIILTNNLEPVYGIILALVIFGEKERMSLAFYIGAGIIFSSVLINGMIKSKKLMEE</sequence>
<evidence type="ECO:0000256" key="3">
    <source>
        <dbReference type="ARBA" id="ARBA00022692"/>
    </source>
</evidence>
<feature type="transmembrane region" description="Helical" evidence="6">
    <location>
        <begin position="120"/>
        <end position="137"/>
    </location>
</feature>
<dbReference type="InterPro" id="IPR050638">
    <property type="entry name" value="AA-Vitamin_Transporters"/>
</dbReference>
<feature type="transmembrane region" description="Helical" evidence="6">
    <location>
        <begin position="37"/>
        <end position="54"/>
    </location>
</feature>
<comment type="caution">
    <text evidence="8">The sequence shown here is derived from an EMBL/GenBank/DDBJ whole genome shotgun (WGS) entry which is preliminary data.</text>
</comment>
<keyword evidence="5 6" id="KW-0472">Membrane</keyword>
<dbReference type="PANTHER" id="PTHR32322">
    <property type="entry name" value="INNER MEMBRANE TRANSPORTER"/>
    <property type="match status" value="1"/>
</dbReference>
<dbReference type="Proteomes" id="UP001474120">
    <property type="component" value="Unassembled WGS sequence"/>
</dbReference>
<gene>
    <name evidence="8" type="ORF">AABB81_04670</name>
</gene>
<feature type="transmembrane region" description="Helical" evidence="6">
    <location>
        <begin position="66"/>
        <end position="86"/>
    </location>
</feature>